<dbReference type="InParanoid" id="B0DKG7"/>
<dbReference type="AlphaFoldDB" id="B0DKG7"/>
<sequence>MKLPWFSSSQEALISTAQDSASTPEALRLDTAIPPALPERARTLVLCFDGTGDKDDANRTNVVELRDMLKVAEEEQLVHYQQGIGTYTPKIPGVKEPVKIPVLSGLSEKWDQATAWSLKGHVIEAYLWLVDHYTLGDKICMFGFSRGSYTARAVAGMLFKVGLLPKEHREKAGAAFKSYKVVNMKEGWEESRAFQRTWGSIDVPIEFLGCWDTVNSVGYWTTKSLPFTAYNPMVRIFRHAVALDERRAKFRTNLWRLNNKTLPGMDDSGLSDYQKVVKSFVEEKSNGLPPTDVDEVWFSGCHGNIGGGAVLNGTKPNLAHISLRWMIRQCFMQNTGIMFLKDKLETFHLSPDSLYPTVKDRPPFVARQGNKIRPPTRLGPLDTVKGWVKYLNPFRSASVDPDPVSPPKDEEEADAIDALAPIYDMLDIKPHMWLIFENMPLKVYNFKLGKHVYKRFNKQPRSLQGPIVIDFAKKMTIQARVRVHRTVLARMNAQHADGSPYLPRALFPDKKVISLDAGLIDEQSNFEWAD</sequence>
<organism evidence="3">
    <name type="scientific">Laccaria bicolor (strain S238N-H82 / ATCC MYA-4686)</name>
    <name type="common">Bicoloured deceiver</name>
    <name type="synonym">Laccaria laccata var. bicolor</name>
    <dbReference type="NCBI Taxonomy" id="486041"/>
    <lineage>
        <taxon>Eukaryota</taxon>
        <taxon>Fungi</taxon>
        <taxon>Dikarya</taxon>
        <taxon>Basidiomycota</taxon>
        <taxon>Agaricomycotina</taxon>
        <taxon>Agaricomycetes</taxon>
        <taxon>Agaricomycetidae</taxon>
        <taxon>Agaricales</taxon>
        <taxon>Agaricineae</taxon>
        <taxon>Hydnangiaceae</taxon>
        <taxon>Laccaria</taxon>
    </lineage>
</organism>
<evidence type="ECO:0000259" key="1">
    <source>
        <dbReference type="Pfam" id="PF09994"/>
    </source>
</evidence>
<dbReference type="KEGG" id="lbc:LACBIDRAFT_303844"/>
<dbReference type="HOGENOM" id="CLU_005049_5_0_1"/>
<accession>B0DKG7</accession>
<gene>
    <name evidence="2" type="ORF">LACBIDRAFT_303844</name>
</gene>
<evidence type="ECO:0000313" key="2">
    <source>
        <dbReference type="EMBL" id="EDR05061.1"/>
    </source>
</evidence>
<dbReference type="GeneID" id="6079894"/>
<reference evidence="2 3" key="1">
    <citation type="journal article" date="2008" name="Nature">
        <title>The genome of Laccaria bicolor provides insights into mycorrhizal symbiosis.</title>
        <authorList>
            <person name="Martin F."/>
            <person name="Aerts A."/>
            <person name="Ahren D."/>
            <person name="Brun A."/>
            <person name="Danchin E.G.J."/>
            <person name="Duchaussoy F."/>
            <person name="Gibon J."/>
            <person name="Kohler A."/>
            <person name="Lindquist E."/>
            <person name="Pereda V."/>
            <person name="Salamov A."/>
            <person name="Shapiro H.J."/>
            <person name="Wuyts J."/>
            <person name="Blaudez D."/>
            <person name="Buee M."/>
            <person name="Brokstein P."/>
            <person name="Canbaeck B."/>
            <person name="Cohen D."/>
            <person name="Courty P.E."/>
            <person name="Coutinho P.M."/>
            <person name="Delaruelle C."/>
            <person name="Detter J.C."/>
            <person name="Deveau A."/>
            <person name="DiFazio S."/>
            <person name="Duplessis S."/>
            <person name="Fraissinet-Tachet L."/>
            <person name="Lucic E."/>
            <person name="Frey-Klett P."/>
            <person name="Fourrey C."/>
            <person name="Feussner I."/>
            <person name="Gay G."/>
            <person name="Grimwood J."/>
            <person name="Hoegger P.J."/>
            <person name="Jain P."/>
            <person name="Kilaru S."/>
            <person name="Labbe J."/>
            <person name="Lin Y.C."/>
            <person name="Legue V."/>
            <person name="Le Tacon F."/>
            <person name="Marmeisse R."/>
            <person name="Melayah D."/>
            <person name="Montanini B."/>
            <person name="Muratet M."/>
            <person name="Nehls U."/>
            <person name="Niculita-Hirzel H."/>
            <person name="Oudot-Le Secq M.P."/>
            <person name="Peter M."/>
            <person name="Quesneville H."/>
            <person name="Rajashekar B."/>
            <person name="Reich M."/>
            <person name="Rouhier N."/>
            <person name="Schmutz J."/>
            <person name="Yin T."/>
            <person name="Chalot M."/>
            <person name="Henrissat B."/>
            <person name="Kuees U."/>
            <person name="Lucas S."/>
            <person name="Van de Peer Y."/>
            <person name="Podila G.K."/>
            <person name="Polle A."/>
            <person name="Pukkila P.J."/>
            <person name="Richardson P.M."/>
            <person name="Rouze P."/>
            <person name="Sanders I.R."/>
            <person name="Stajich J.E."/>
            <person name="Tunlid A."/>
            <person name="Tuskan G."/>
            <person name="Grigoriev I.V."/>
        </authorList>
    </citation>
    <scope>NUCLEOTIDE SEQUENCE [LARGE SCALE GENOMIC DNA]</scope>
    <source>
        <strain evidence="3">S238N-H82 / ATCC MYA-4686</strain>
    </source>
</reference>
<keyword evidence="3" id="KW-1185">Reference proteome</keyword>
<dbReference type="RefSeq" id="XP_001884451.1">
    <property type="nucleotide sequence ID" value="XM_001884416.1"/>
</dbReference>
<dbReference type="Proteomes" id="UP000001194">
    <property type="component" value="Unassembled WGS sequence"/>
</dbReference>
<protein>
    <submittedName>
        <fullName evidence="2">Predicted protein</fullName>
    </submittedName>
</protein>
<feature type="domain" description="T6SS Phospholipase effector Tle1-like catalytic" evidence="1">
    <location>
        <begin position="42"/>
        <end position="329"/>
    </location>
</feature>
<dbReference type="EMBL" id="DS547115">
    <property type="protein sequence ID" value="EDR05061.1"/>
    <property type="molecule type" value="Genomic_DNA"/>
</dbReference>
<dbReference type="Pfam" id="PF09994">
    <property type="entry name" value="T6SS_Tle1-like_cat"/>
    <property type="match status" value="1"/>
</dbReference>
<dbReference type="InterPro" id="IPR018712">
    <property type="entry name" value="Tle1-like_cat"/>
</dbReference>
<dbReference type="PANTHER" id="PTHR33840">
    <property type="match status" value="1"/>
</dbReference>
<dbReference type="OrthoDB" id="3162439at2759"/>
<proteinExistence type="predicted"/>
<dbReference type="PANTHER" id="PTHR33840:SF2">
    <property type="entry name" value="TLE1 PHOSPHOLIPASE DOMAIN-CONTAINING PROTEIN"/>
    <property type="match status" value="1"/>
</dbReference>
<evidence type="ECO:0000313" key="3">
    <source>
        <dbReference type="Proteomes" id="UP000001194"/>
    </source>
</evidence>
<name>B0DKG7_LACBS</name>